<dbReference type="Proteomes" id="UP000671908">
    <property type="component" value="Chromosome"/>
</dbReference>
<dbReference type="KEGG" id="tpav:HRQ91_10640"/>
<accession>A0A975IFH4</accession>
<evidence type="ECO:0000313" key="3">
    <source>
        <dbReference type="Proteomes" id="UP000671908"/>
    </source>
</evidence>
<organism evidence="2 3">
    <name type="scientific">Treponema parvum</name>
    <dbReference type="NCBI Taxonomy" id="138851"/>
    <lineage>
        <taxon>Bacteria</taxon>
        <taxon>Pseudomonadati</taxon>
        <taxon>Spirochaetota</taxon>
        <taxon>Spirochaetia</taxon>
        <taxon>Spirochaetales</taxon>
        <taxon>Treponemataceae</taxon>
        <taxon>Treponema</taxon>
    </lineage>
</organism>
<dbReference type="GO" id="GO:0016020">
    <property type="term" value="C:membrane"/>
    <property type="evidence" value="ECO:0007669"/>
    <property type="project" value="InterPro"/>
</dbReference>
<evidence type="ECO:0000256" key="1">
    <source>
        <dbReference type="SAM" id="SignalP"/>
    </source>
</evidence>
<evidence type="ECO:0008006" key="4">
    <source>
        <dbReference type="Google" id="ProtNLM"/>
    </source>
</evidence>
<sequence length="399" mass="42606">MKKIIGVAVAASLVAGMAFADVAVSLNSRMRADMFNQTKKVDQDKVTTKFDLNGYKSADDSLAFEANNDYAGVALELSMNNTEKSKATNDDVSIDTYYGYLKFNALKFTAGILGSRYMNRLNVSAVENGLTDSDTAKYGISNGIMVGGSAIGKTFGYDFGNMAKIAGADKLAFIADYTIADLPGTLLLKAALLENKYKNKATDKQEAGYAFEAAYKQDDLVNLDAVLKMPTEDQLGFGVYVSPLMLPLKTVVGFTYIKDDTAGSAKKGSAWALDGRVAYPVSDALNTVLQVKYTSVSPDGGDTETALELVGSVSYIVNDLVTVQCDAGYYGYDLDDNDKSNVGENLFKIRPAAKFTAGKNAAITAGLEYTKALNTGDATAATDTLDSKLAIPVILRVKM</sequence>
<dbReference type="GO" id="GO:0015288">
    <property type="term" value="F:porin activity"/>
    <property type="evidence" value="ECO:0007669"/>
    <property type="project" value="InterPro"/>
</dbReference>
<dbReference type="RefSeq" id="WP_210119516.1">
    <property type="nucleotide sequence ID" value="NZ_CP054142.1"/>
</dbReference>
<dbReference type="Gene3D" id="2.40.170.10">
    <property type="entry name" value="Porin, LamB type"/>
    <property type="match status" value="1"/>
</dbReference>
<proteinExistence type="predicted"/>
<reference evidence="2 3" key="1">
    <citation type="journal article" date="2021" name="Microbiol. Resour. Announc.">
        <title>Complete Genome Sequences of Three Human Oral Treponema parvum Isolates.</title>
        <authorList>
            <person name="Zeng H."/>
            <person name="Watt R.M."/>
        </authorList>
    </citation>
    <scope>NUCLEOTIDE SEQUENCE [LARGE SCALE GENOMIC DNA]</scope>
    <source>
        <strain evidence="2 3">ATCC 700770</strain>
    </source>
</reference>
<protein>
    <recommendedName>
        <fullName evidence="4">Major outer membrane protein</fullName>
    </recommendedName>
</protein>
<dbReference type="GO" id="GO:0034219">
    <property type="term" value="P:carbohydrate transmembrane transport"/>
    <property type="evidence" value="ECO:0007669"/>
    <property type="project" value="InterPro"/>
</dbReference>
<feature type="chain" id="PRO_5036941756" description="Major outer membrane protein" evidence="1">
    <location>
        <begin position="21"/>
        <end position="399"/>
    </location>
</feature>
<name>A0A975IFH4_9SPIR</name>
<evidence type="ECO:0000313" key="2">
    <source>
        <dbReference type="EMBL" id="QTQ14877.1"/>
    </source>
</evidence>
<feature type="signal peptide" evidence="1">
    <location>
        <begin position="1"/>
        <end position="20"/>
    </location>
</feature>
<dbReference type="AlphaFoldDB" id="A0A975IFH4"/>
<keyword evidence="3" id="KW-1185">Reference proteome</keyword>
<dbReference type="EMBL" id="CP054142">
    <property type="protein sequence ID" value="QTQ14877.1"/>
    <property type="molecule type" value="Genomic_DNA"/>
</dbReference>
<keyword evidence="1" id="KW-0732">Signal</keyword>
<dbReference type="InterPro" id="IPR036998">
    <property type="entry name" value="Porin_LamB_sf"/>
</dbReference>
<gene>
    <name evidence="2" type="ORF">HRQ91_10640</name>
</gene>